<gene>
    <name evidence="1" type="ORF">Adt_11618</name>
</gene>
<reference evidence="2" key="1">
    <citation type="submission" date="2024-07" db="EMBL/GenBank/DDBJ databases">
        <title>Two chromosome-level genome assemblies of Korean endemic species Abeliophyllum distichum and Forsythia ovata (Oleaceae).</title>
        <authorList>
            <person name="Jang H."/>
        </authorList>
    </citation>
    <scope>NUCLEOTIDE SEQUENCE [LARGE SCALE GENOMIC DNA]</scope>
</reference>
<keyword evidence="2" id="KW-1185">Reference proteome</keyword>
<dbReference type="AlphaFoldDB" id="A0ABD1UNF6"/>
<organism evidence="1 2">
    <name type="scientific">Abeliophyllum distichum</name>
    <dbReference type="NCBI Taxonomy" id="126358"/>
    <lineage>
        <taxon>Eukaryota</taxon>
        <taxon>Viridiplantae</taxon>
        <taxon>Streptophyta</taxon>
        <taxon>Embryophyta</taxon>
        <taxon>Tracheophyta</taxon>
        <taxon>Spermatophyta</taxon>
        <taxon>Magnoliopsida</taxon>
        <taxon>eudicotyledons</taxon>
        <taxon>Gunneridae</taxon>
        <taxon>Pentapetalae</taxon>
        <taxon>asterids</taxon>
        <taxon>lamiids</taxon>
        <taxon>Lamiales</taxon>
        <taxon>Oleaceae</taxon>
        <taxon>Forsythieae</taxon>
        <taxon>Abeliophyllum</taxon>
    </lineage>
</organism>
<dbReference type="Proteomes" id="UP001604336">
    <property type="component" value="Unassembled WGS sequence"/>
</dbReference>
<evidence type="ECO:0000313" key="1">
    <source>
        <dbReference type="EMBL" id="KAL2526564.1"/>
    </source>
</evidence>
<name>A0ABD1UNF6_9LAMI</name>
<proteinExistence type="predicted"/>
<dbReference type="EMBL" id="JBFOLK010000003">
    <property type="protein sequence ID" value="KAL2526564.1"/>
    <property type="molecule type" value="Genomic_DNA"/>
</dbReference>
<sequence length="189" mass="21639">MNVIRYERLLREDELIKNSSKGTYYRDPNFDIHAIDTSQDQAEVEVYLAELVKGDTYACPMLAKSEVLIKNEPTKEENKKGRIFSFDVIKADVIFESPRITFKSTKKMAVDKNPLPHLVDVNMVVQNLDKFGLLRFNLVVHNAEDELHPSDFECLKGNAVVKEERSLCARCQKEVGNITEGVGTYRQQI</sequence>
<comment type="caution">
    <text evidence="1">The sequence shown here is derived from an EMBL/GenBank/DDBJ whole genome shotgun (WGS) entry which is preliminary data.</text>
</comment>
<evidence type="ECO:0000313" key="2">
    <source>
        <dbReference type="Proteomes" id="UP001604336"/>
    </source>
</evidence>
<accession>A0ABD1UNF6</accession>
<protein>
    <submittedName>
        <fullName evidence="1">Retroelement</fullName>
    </submittedName>
</protein>